<dbReference type="PANTHER" id="PTHR33618:SF1">
    <property type="entry name" value="LARGE RIBOSOMAL SUBUNIT PROTEIN ML53"/>
    <property type="match status" value="1"/>
</dbReference>
<keyword evidence="3" id="KW-0809">Transit peptide</keyword>
<evidence type="ECO:0000256" key="6">
    <source>
        <dbReference type="ARBA" id="ARBA00023274"/>
    </source>
</evidence>
<dbReference type="Proteomes" id="UP000054408">
    <property type="component" value="Unassembled WGS sequence"/>
</dbReference>
<evidence type="ECO:0000256" key="1">
    <source>
        <dbReference type="ARBA" id="ARBA00004173"/>
    </source>
</evidence>
<gene>
    <name evidence="9" type="ORF">AMSG_01670</name>
</gene>
<evidence type="ECO:0000313" key="10">
    <source>
        <dbReference type="Proteomes" id="UP000054408"/>
    </source>
</evidence>
<reference evidence="9 10" key="1">
    <citation type="submission" date="2010-05" db="EMBL/GenBank/DDBJ databases">
        <title>The Genome Sequence of Thecamonas trahens ATCC 50062.</title>
        <authorList>
            <consortium name="The Broad Institute Genome Sequencing Platform"/>
            <person name="Russ C."/>
            <person name="Cuomo C."/>
            <person name="Shea T."/>
            <person name="Young S.K."/>
            <person name="Zeng Q."/>
            <person name="Koehrsen M."/>
            <person name="Haas B."/>
            <person name="Borodovsky M."/>
            <person name="Guigo R."/>
            <person name="Alvarado L."/>
            <person name="Berlin A."/>
            <person name="Bochicchio J."/>
            <person name="Borenstein D."/>
            <person name="Chapman S."/>
            <person name="Chen Z."/>
            <person name="Freedman E."/>
            <person name="Gellesch M."/>
            <person name="Goldberg J."/>
            <person name="Griggs A."/>
            <person name="Gujja S."/>
            <person name="Heilman E."/>
            <person name="Heiman D."/>
            <person name="Hepburn T."/>
            <person name="Howarth C."/>
            <person name="Jen D."/>
            <person name="Larson L."/>
            <person name="Mehta T."/>
            <person name="Park D."/>
            <person name="Pearson M."/>
            <person name="Roberts A."/>
            <person name="Saif S."/>
            <person name="Shenoy N."/>
            <person name="Sisk P."/>
            <person name="Stolte C."/>
            <person name="Sykes S."/>
            <person name="Thomson T."/>
            <person name="Walk T."/>
            <person name="White J."/>
            <person name="Yandava C."/>
            <person name="Burger G."/>
            <person name="Gray M.W."/>
            <person name="Holland P.W.H."/>
            <person name="King N."/>
            <person name="Lang F.B.F."/>
            <person name="Roger A.J."/>
            <person name="Ruiz-Trillo I."/>
            <person name="Lander E."/>
            <person name="Nusbaum C."/>
        </authorList>
    </citation>
    <scope>NUCLEOTIDE SEQUENCE [LARGE SCALE GENOMIC DNA]</scope>
    <source>
        <strain evidence="9 10">ATCC 50062</strain>
    </source>
</reference>
<dbReference type="GO" id="GO:0005762">
    <property type="term" value="C:mitochondrial large ribosomal subunit"/>
    <property type="evidence" value="ECO:0007669"/>
    <property type="project" value="TreeGrafter"/>
</dbReference>
<keyword evidence="4" id="KW-0689">Ribosomal protein</keyword>
<dbReference type="PANTHER" id="PTHR33618">
    <property type="entry name" value="39S RIBOSOMAL PROTEIN L53, MITOCHONDRIAL"/>
    <property type="match status" value="1"/>
</dbReference>
<evidence type="ECO:0000256" key="2">
    <source>
        <dbReference type="ARBA" id="ARBA00005557"/>
    </source>
</evidence>
<evidence type="ECO:0000256" key="8">
    <source>
        <dbReference type="ARBA" id="ARBA00042721"/>
    </source>
</evidence>
<dbReference type="GeneID" id="25561413"/>
<evidence type="ECO:0000256" key="3">
    <source>
        <dbReference type="ARBA" id="ARBA00022946"/>
    </source>
</evidence>
<evidence type="ECO:0000313" key="9">
    <source>
        <dbReference type="EMBL" id="KNC54818.1"/>
    </source>
</evidence>
<comment type="similarity">
    <text evidence="2">Belongs to the mitochondrion-specific ribosomal protein mL53 family.</text>
</comment>
<keyword evidence="6" id="KW-0687">Ribonucleoprotein</keyword>
<accession>A0A0L0DTL9</accession>
<dbReference type="InterPro" id="IPR052473">
    <property type="entry name" value="mtLSU_mL53"/>
</dbReference>
<name>A0A0L0DTL9_THETB</name>
<evidence type="ECO:0000256" key="5">
    <source>
        <dbReference type="ARBA" id="ARBA00023128"/>
    </source>
</evidence>
<dbReference type="Pfam" id="PF10780">
    <property type="entry name" value="MRP_L53"/>
    <property type="match status" value="1"/>
</dbReference>
<evidence type="ECO:0000256" key="7">
    <source>
        <dbReference type="ARBA" id="ARBA00035180"/>
    </source>
</evidence>
<evidence type="ECO:0000256" key="4">
    <source>
        <dbReference type="ARBA" id="ARBA00022980"/>
    </source>
</evidence>
<organism evidence="9 10">
    <name type="scientific">Thecamonas trahens ATCC 50062</name>
    <dbReference type="NCBI Taxonomy" id="461836"/>
    <lineage>
        <taxon>Eukaryota</taxon>
        <taxon>Apusozoa</taxon>
        <taxon>Apusomonadida</taxon>
        <taxon>Apusomonadidae</taxon>
        <taxon>Thecamonas</taxon>
    </lineage>
</organism>
<sequence length="95" mass="10006">MALRHIASLSVRFNPALGKEAQMARLLLNRVVTDSAKASNSKCAVAAEVTTGDEPASVVVEYTNGAKETFGPEAGSVDDVLYAIRGTQQRIDNAA</sequence>
<dbReference type="AlphaFoldDB" id="A0A0L0DTL9"/>
<proteinExistence type="inferred from homology"/>
<dbReference type="EMBL" id="GL349438">
    <property type="protein sequence ID" value="KNC54818.1"/>
    <property type="molecule type" value="Genomic_DNA"/>
</dbReference>
<dbReference type="InterPro" id="IPR019716">
    <property type="entry name" value="Ribosomal_mL53"/>
</dbReference>
<comment type="subcellular location">
    <subcellularLocation>
        <location evidence="1">Mitochondrion</location>
    </subcellularLocation>
</comment>
<dbReference type="RefSeq" id="XP_013761717.1">
    <property type="nucleotide sequence ID" value="XM_013906263.1"/>
</dbReference>
<keyword evidence="5" id="KW-0496">Mitochondrion</keyword>
<protein>
    <recommendedName>
        <fullName evidence="7">Large ribosomal subunit protein mL53</fullName>
    </recommendedName>
    <alternativeName>
        <fullName evidence="8">39S ribosomal protein L53, mitochondrial</fullName>
    </alternativeName>
</protein>
<dbReference type="Gene3D" id="3.40.30.10">
    <property type="entry name" value="Glutaredoxin"/>
    <property type="match status" value="1"/>
</dbReference>
<keyword evidence="10" id="KW-1185">Reference proteome</keyword>